<name>A0A2P2GV14_STREW</name>
<feature type="chain" id="PRO_5015117409" evidence="1">
    <location>
        <begin position="35"/>
        <end position="482"/>
    </location>
</feature>
<dbReference type="Gene3D" id="2.60.120.260">
    <property type="entry name" value="Galactose-binding domain-like"/>
    <property type="match status" value="1"/>
</dbReference>
<organism evidence="2 3">
    <name type="scientific">Streptomyces showdoensis</name>
    <dbReference type="NCBI Taxonomy" id="68268"/>
    <lineage>
        <taxon>Bacteria</taxon>
        <taxon>Bacillati</taxon>
        <taxon>Actinomycetota</taxon>
        <taxon>Actinomycetes</taxon>
        <taxon>Kitasatosporales</taxon>
        <taxon>Streptomycetaceae</taxon>
        <taxon>Streptomyces</taxon>
    </lineage>
</organism>
<dbReference type="AlphaFoldDB" id="A0A2P2GV14"/>
<evidence type="ECO:0000313" key="3">
    <source>
        <dbReference type="Proteomes" id="UP000265325"/>
    </source>
</evidence>
<feature type="signal peptide" evidence="1">
    <location>
        <begin position="1"/>
        <end position="34"/>
    </location>
</feature>
<protein>
    <submittedName>
        <fullName evidence="2">Hydrolase</fullName>
    </submittedName>
</protein>
<keyword evidence="1" id="KW-0732">Signal</keyword>
<evidence type="ECO:0000313" key="2">
    <source>
        <dbReference type="EMBL" id="KKZ75334.1"/>
    </source>
</evidence>
<dbReference type="RefSeq" id="WP_046905803.1">
    <property type="nucleotide sequence ID" value="NZ_BAAAXG010000003.1"/>
</dbReference>
<comment type="caution">
    <text evidence="2">The sequence shown here is derived from an EMBL/GenBank/DDBJ whole genome shotgun (WGS) entry which is preliminary data.</text>
</comment>
<keyword evidence="2" id="KW-0378">Hydrolase</keyword>
<dbReference type="InterPro" id="IPR006311">
    <property type="entry name" value="TAT_signal"/>
</dbReference>
<dbReference type="EMBL" id="LAQS01000003">
    <property type="protein sequence ID" value="KKZ75334.1"/>
    <property type="molecule type" value="Genomic_DNA"/>
</dbReference>
<dbReference type="PROSITE" id="PS51318">
    <property type="entry name" value="TAT"/>
    <property type="match status" value="1"/>
</dbReference>
<dbReference type="OrthoDB" id="9801679at2"/>
<reference evidence="2 3" key="1">
    <citation type="submission" date="2015-05" db="EMBL/GenBank/DDBJ databases">
        <title>Draft Genome assembly of Streptomyces showdoensis.</title>
        <authorList>
            <person name="Thapa K.K."/>
            <person name="Metsa-Ketela M."/>
        </authorList>
    </citation>
    <scope>NUCLEOTIDE SEQUENCE [LARGE SCALE GENOMIC DNA]</scope>
    <source>
        <strain evidence="2 3">ATCC 15227</strain>
    </source>
</reference>
<dbReference type="GO" id="GO:0016787">
    <property type="term" value="F:hydrolase activity"/>
    <property type="evidence" value="ECO:0007669"/>
    <property type="project" value="UniProtKB-KW"/>
</dbReference>
<dbReference type="Proteomes" id="UP000265325">
    <property type="component" value="Unassembled WGS sequence"/>
</dbReference>
<gene>
    <name evidence="2" type="ORF">VO63_02490</name>
</gene>
<keyword evidence="3" id="KW-1185">Reference proteome</keyword>
<dbReference type="SUPFAM" id="SSF52317">
    <property type="entry name" value="Class I glutamine amidotransferase-like"/>
    <property type="match status" value="1"/>
</dbReference>
<dbReference type="InterPro" id="IPR029062">
    <property type="entry name" value="Class_I_gatase-like"/>
</dbReference>
<evidence type="ECO:0000256" key="1">
    <source>
        <dbReference type="SAM" id="SignalP"/>
    </source>
</evidence>
<proteinExistence type="predicted"/>
<sequence length="482" mass="49345">MLGLTRSTRRRFAALTALGTLVAAAAAAPTQAQAQETAAAPLRVLFDNSKAETAGNADWIIGTGQPDPLTQNASPSAETDWTGAISAWGVALQRTGRYALKTLPSGGTITYGTTAATDLRNFDTFVLPEPNVRLSASEKTAVMTFVQNGGGLFLISDHANADRNNDGWDALEIINDLMADNGVDDTDPFGFTLDTGTVQTDDPRAIADTADPVLNGTFGKVTGSIIRSGTTATLKPADNPSVKGLVYRTGSSGTTGAFFATSTFGSGRVAVWGDSSPVDDGTGQSGNTLYDGWNDPAGTNAALALNATDWLSKATTGGGGGGGGTCTAGQLLANPGFESGDTSWTASSGVITSDTGRPARTGSSKAWLSGYGSAHTDTLAQTVTIPAGCTTAALTFHTRIDTAETTTTTAYDTLKVQVLDSGGTVLSTLATYSNLHASSGYVQRSFSLAGYAGRTVTLRFTGTEGSTLQTSFVIDDTALTVG</sequence>
<accession>A0A2P2GV14</accession>